<dbReference type="AlphaFoldDB" id="D2HQ22"/>
<gene>
    <name evidence="2" type="ORF">PANDA_013949</name>
</gene>
<organism evidence="2">
    <name type="scientific">Ailuropoda melanoleuca</name>
    <name type="common">Giant panda</name>
    <dbReference type="NCBI Taxonomy" id="9646"/>
    <lineage>
        <taxon>Eukaryota</taxon>
        <taxon>Metazoa</taxon>
        <taxon>Chordata</taxon>
        <taxon>Craniata</taxon>
        <taxon>Vertebrata</taxon>
        <taxon>Euteleostomi</taxon>
        <taxon>Mammalia</taxon>
        <taxon>Eutheria</taxon>
        <taxon>Laurasiatheria</taxon>
        <taxon>Carnivora</taxon>
        <taxon>Caniformia</taxon>
        <taxon>Ursidae</taxon>
        <taxon>Ailuropoda</taxon>
    </lineage>
</organism>
<name>D2HQ22_AILME</name>
<dbReference type="EMBL" id="GL193156">
    <property type="protein sequence ID" value="EFB18529.1"/>
    <property type="molecule type" value="Genomic_DNA"/>
</dbReference>
<protein>
    <submittedName>
        <fullName evidence="2">Uncharacterized protein</fullName>
    </submittedName>
</protein>
<sequence>MAIAVSSMAEVLVGEVVGGALDLRETIQRGWLLKARSGSCFKANKEKTRRPKKCQWEKGCLSPDLKGILRSNALRLCIESNITSCTDVCRGGSVGSQETLQGELSISTQDFPFPGPSEKKKRQNLEMKGSQNPVRKFSAQCLGERVTSRSSELLQQKNRAISEHRPAAISSGLVYQKAISSSTCDLKDECAFLKRHDGEKKKIKENSVVQEDCQWERGKPKIEERGASVRREWGIIRNGPSIRARVRSKQCEQVPSWLQRVRAYSRSWFETKQSGPRWWVQEMLAQREPRWRCSEAEGAGFGALQCWQLRTQIPRDPGPV</sequence>
<evidence type="ECO:0000256" key="1">
    <source>
        <dbReference type="SAM" id="MobiDB-lite"/>
    </source>
</evidence>
<evidence type="ECO:0000313" key="2">
    <source>
        <dbReference type="EMBL" id="EFB18529.1"/>
    </source>
</evidence>
<proteinExistence type="predicted"/>
<reference evidence="2" key="1">
    <citation type="journal article" date="2010" name="Nature">
        <title>The sequence and de novo assembly of the giant panda genome.</title>
        <authorList>
            <person name="Li R."/>
            <person name="Fan W."/>
            <person name="Tian G."/>
            <person name="Zhu H."/>
            <person name="He L."/>
            <person name="Cai J."/>
            <person name="Huang Q."/>
            <person name="Cai Q."/>
            <person name="Li B."/>
            <person name="Bai Y."/>
            <person name="Zhang Z."/>
            <person name="Zhang Y."/>
            <person name="Wang W."/>
            <person name="Li J."/>
            <person name="Wei F."/>
            <person name="Li H."/>
            <person name="Jian M."/>
            <person name="Li J."/>
            <person name="Zhang Z."/>
            <person name="Nielsen R."/>
            <person name="Li D."/>
            <person name="Gu W."/>
            <person name="Yang Z."/>
            <person name="Xuan Z."/>
            <person name="Ryder O.A."/>
            <person name="Leung F.C."/>
            <person name="Zhou Y."/>
            <person name="Cao J."/>
            <person name="Sun X."/>
            <person name="Fu Y."/>
            <person name="Fang X."/>
            <person name="Guo X."/>
            <person name="Wang B."/>
            <person name="Hou R."/>
            <person name="Shen F."/>
            <person name="Mu B."/>
            <person name="Ni P."/>
            <person name="Lin R."/>
            <person name="Qian W."/>
            <person name="Wang G."/>
            <person name="Yu C."/>
            <person name="Nie W."/>
            <person name="Wang J."/>
            <person name="Wu Z."/>
            <person name="Liang H."/>
            <person name="Min J."/>
            <person name="Wu Q."/>
            <person name="Cheng S."/>
            <person name="Ruan J."/>
            <person name="Wang M."/>
            <person name="Shi Z."/>
            <person name="Wen M."/>
            <person name="Liu B."/>
            <person name="Ren X."/>
            <person name="Zheng H."/>
            <person name="Dong D."/>
            <person name="Cook K."/>
            <person name="Shan G."/>
            <person name="Zhang H."/>
            <person name="Kosiol C."/>
            <person name="Xie X."/>
            <person name="Lu Z."/>
            <person name="Zheng H."/>
            <person name="Li Y."/>
            <person name="Steiner C.C."/>
            <person name="Lam T.T."/>
            <person name="Lin S."/>
            <person name="Zhang Q."/>
            <person name="Li G."/>
            <person name="Tian J."/>
            <person name="Gong T."/>
            <person name="Liu H."/>
            <person name="Zhang D."/>
            <person name="Fang L."/>
            <person name="Ye C."/>
            <person name="Zhang J."/>
            <person name="Hu W."/>
            <person name="Xu A."/>
            <person name="Ren Y."/>
            <person name="Zhang G."/>
            <person name="Bruford M.W."/>
            <person name="Li Q."/>
            <person name="Ma L."/>
            <person name="Guo Y."/>
            <person name="An N."/>
            <person name="Hu Y."/>
            <person name="Zheng Y."/>
            <person name="Shi Y."/>
            <person name="Li Z."/>
            <person name="Liu Q."/>
            <person name="Chen Y."/>
            <person name="Zhao J."/>
            <person name="Qu N."/>
            <person name="Zhao S."/>
            <person name="Tian F."/>
            <person name="Wang X."/>
            <person name="Wang H."/>
            <person name="Xu L."/>
            <person name="Liu X."/>
            <person name="Vinar T."/>
            <person name="Wang Y."/>
            <person name="Lam T.W."/>
            <person name="Yiu S.M."/>
            <person name="Liu S."/>
            <person name="Zhang H."/>
            <person name="Li D."/>
            <person name="Huang Y."/>
            <person name="Wang X."/>
            <person name="Yang G."/>
            <person name="Jiang Z."/>
            <person name="Wang J."/>
            <person name="Qin N."/>
            <person name="Li L."/>
            <person name="Li J."/>
            <person name="Bolund L."/>
            <person name="Kristiansen K."/>
            <person name="Wong G.K."/>
            <person name="Olson M."/>
            <person name="Zhang X."/>
            <person name="Li S."/>
            <person name="Yang H."/>
            <person name="Wang J."/>
            <person name="Wang J."/>
        </authorList>
    </citation>
    <scope>NUCLEOTIDE SEQUENCE [LARGE SCALE GENOMIC DNA]</scope>
</reference>
<accession>D2HQ22</accession>
<feature type="region of interest" description="Disordered" evidence="1">
    <location>
        <begin position="107"/>
        <end position="129"/>
    </location>
</feature>
<dbReference type="InParanoid" id="D2HQ22"/>